<name>A0A0P9QJ43_9PSED</name>
<dbReference type="AlphaFoldDB" id="A0A0P9QJ43"/>
<accession>A0A0P9QJ43</accession>
<proteinExistence type="predicted"/>
<evidence type="ECO:0000313" key="2">
    <source>
        <dbReference type="Proteomes" id="UP000269044"/>
    </source>
</evidence>
<evidence type="ECO:0000313" key="1">
    <source>
        <dbReference type="EMBL" id="RMQ27210.1"/>
    </source>
</evidence>
<dbReference type="Proteomes" id="UP000269044">
    <property type="component" value="Unassembled WGS sequence"/>
</dbReference>
<organism evidence="1 2">
    <name type="scientific">Pseudomonas syringae pv. delphinii</name>
    <dbReference type="NCBI Taxonomy" id="192088"/>
    <lineage>
        <taxon>Bacteria</taxon>
        <taxon>Pseudomonadati</taxon>
        <taxon>Pseudomonadota</taxon>
        <taxon>Gammaproteobacteria</taxon>
        <taxon>Pseudomonadales</taxon>
        <taxon>Pseudomonadaceae</taxon>
        <taxon>Pseudomonas</taxon>
    </lineage>
</organism>
<dbReference type="EMBL" id="RBRA01000070">
    <property type="protein sequence ID" value="RMQ27210.1"/>
    <property type="molecule type" value="Genomic_DNA"/>
</dbReference>
<gene>
    <name evidence="1" type="ORF">ALQ08_04420</name>
</gene>
<comment type="caution">
    <text evidence="1">The sequence shown here is derived from an EMBL/GenBank/DDBJ whole genome shotgun (WGS) entry which is preliminary data.</text>
</comment>
<protein>
    <recommendedName>
        <fullName evidence="3">DUF4946 domain-containing protein</fullName>
    </recommendedName>
</protein>
<reference evidence="1 2" key="1">
    <citation type="submission" date="2018-08" db="EMBL/GenBank/DDBJ databases">
        <title>Recombination of ecologically and evolutionarily significant loci maintains genetic cohesion in the Pseudomonas syringae species complex.</title>
        <authorList>
            <person name="Dillon M."/>
            <person name="Thakur S."/>
            <person name="Almeida R.N.D."/>
            <person name="Weir B.S."/>
            <person name="Guttman D.S."/>
        </authorList>
    </citation>
    <scope>NUCLEOTIDE SEQUENCE [LARGE SCALE GENOMIC DNA]</scope>
    <source>
        <strain evidence="1 2">ICMP 13052</strain>
    </source>
</reference>
<evidence type="ECO:0008006" key="3">
    <source>
        <dbReference type="Google" id="ProtNLM"/>
    </source>
</evidence>
<dbReference type="InterPro" id="IPR032543">
    <property type="entry name" value="DUF4946"/>
</dbReference>
<dbReference type="Pfam" id="PF16304">
    <property type="entry name" value="DUF4946"/>
    <property type="match status" value="1"/>
</dbReference>
<sequence>MQAHEYVSNRMYKLVPNDTGQGGQCQTLARITSLCPCSMPVTGSEFQVHRSGDLTMIALQYRRFLPGLCLLLCAAQAHATDAMIIWPAGWEVESLPTESDTPVQPSVQVRQRAVKNDQSGNPLMVMELTQTRLSPGHEVNVQGVLLEMRKSVQVNFARSGLQSVCTHVRESQLSVVPALETTCTITQNGVHVLTQTLVAAANKEMAWSLSYAGSAEGYAANKDEALRIRESLRLDAEQ</sequence>